<evidence type="ECO:0000313" key="2">
    <source>
        <dbReference type="EMBL" id="MED6272558.1"/>
    </source>
</evidence>
<dbReference type="Proteomes" id="UP001352852">
    <property type="component" value="Unassembled WGS sequence"/>
</dbReference>
<gene>
    <name evidence="2" type="ORF">CHARACLAT_031643</name>
</gene>
<sequence>MALALAVDEGPSPEISENGVAVLLLCFLFVSSPTTIHQRAPCSRLLGSTSPAAPLNTGAAHHGQSASSFRQHK</sequence>
<evidence type="ECO:0000313" key="3">
    <source>
        <dbReference type="Proteomes" id="UP001352852"/>
    </source>
</evidence>
<name>A0ABU7DBN4_9TELE</name>
<protein>
    <recommendedName>
        <fullName evidence="4">Secreted protein</fullName>
    </recommendedName>
</protein>
<proteinExistence type="predicted"/>
<comment type="caution">
    <text evidence="2">The sequence shown here is derived from an EMBL/GenBank/DDBJ whole genome shotgun (WGS) entry which is preliminary data.</text>
</comment>
<reference evidence="2 3" key="1">
    <citation type="submission" date="2021-06" db="EMBL/GenBank/DDBJ databases">
        <authorList>
            <person name="Palmer J.M."/>
        </authorList>
    </citation>
    <scope>NUCLEOTIDE SEQUENCE [LARGE SCALE GENOMIC DNA]</scope>
    <source>
        <strain evidence="2 3">CL_MEX2019</strain>
        <tissue evidence="2">Muscle</tissue>
    </source>
</reference>
<accession>A0ABU7DBN4</accession>
<keyword evidence="3" id="KW-1185">Reference proteome</keyword>
<dbReference type="EMBL" id="JAHUTJ010021604">
    <property type="protein sequence ID" value="MED6272558.1"/>
    <property type="molecule type" value="Genomic_DNA"/>
</dbReference>
<evidence type="ECO:0008006" key="4">
    <source>
        <dbReference type="Google" id="ProtNLM"/>
    </source>
</evidence>
<feature type="region of interest" description="Disordered" evidence="1">
    <location>
        <begin position="53"/>
        <end position="73"/>
    </location>
</feature>
<organism evidence="2 3">
    <name type="scientific">Characodon lateralis</name>
    <dbReference type="NCBI Taxonomy" id="208331"/>
    <lineage>
        <taxon>Eukaryota</taxon>
        <taxon>Metazoa</taxon>
        <taxon>Chordata</taxon>
        <taxon>Craniata</taxon>
        <taxon>Vertebrata</taxon>
        <taxon>Euteleostomi</taxon>
        <taxon>Actinopterygii</taxon>
        <taxon>Neopterygii</taxon>
        <taxon>Teleostei</taxon>
        <taxon>Neoteleostei</taxon>
        <taxon>Acanthomorphata</taxon>
        <taxon>Ovalentaria</taxon>
        <taxon>Atherinomorphae</taxon>
        <taxon>Cyprinodontiformes</taxon>
        <taxon>Goodeidae</taxon>
        <taxon>Characodon</taxon>
    </lineage>
</organism>
<feature type="compositionally biased region" description="Polar residues" evidence="1">
    <location>
        <begin position="64"/>
        <end position="73"/>
    </location>
</feature>
<evidence type="ECO:0000256" key="1">
    <source>
        <dbReference type="SAM" id="MobiDB-lite"/>
    </source>
</evidence>